<dbReference type="AlphaFoldDB" id="A0A9D4FP00"/>
<protein>
    <submittedName>
        <fullName evidence="1">Uncharacterized protein</fullName>
    </submittedName>
</protein>
<organism evidence="1 2">
    <name type="scientific">Dreissena polymorpha</name>
    <name type="common">Zebra mussel</name>
    <name type="synonym">Mytilus polymorpha</name>
    <dbReference type="NCBI Taxonomy" id="45954"/>
    <lineage>
        <taxon>Eukaryota</taxon>
        <taxon>Metazoa</taxon>
        <taxon>Spiralia</taxon>
        <taxon>Lophotrochozoa</taxon>
        <taxon>Mollusca</taxon>
        <taxon>Bivalvia</taxon>
        <taxon>Autobranchia</taxon>
        <taxon>Heteroconchia</taxon>
        <taxon>Euheterodonta</taxon>
        <taxon>Imparidentia</taxon>
        <taxon>Neoheterodontei</taxon>
        <taxon>Myida</taxon>
        <taxon>Dreissenoidea</taxon>
        <taxon>Dreissenidae</taxon>
        <taxon>Dreissena</taxon>
    </lineage>
</organism>
<accession>A0A9D4FP00</accession>
<dbReference type="Proteomes" id="UP000828390">
    <property type="component" value="Unassembled WGS sequence"/>
</dbReference>
<gene>
    <name evidence="1" type="ORF">DPMN_153924</name>
</gene>
<evidence type="ECO:0000313" key="2">
    <source>
        <dbReference type="Proteomes" id="UP000828390"/>
    </source>
</evidence>
<dbReference type="SUPFAM" id="SSF52047">
    <property type="entry name" value="RNI-like"/>
    <property type="match status" value="1"/>
</dbReference>
<evidence type="ECO:0000313" key="1">
    <source>
        <dbReference type="EMBL" id="KAH3800291.1"/>
    </source>
</evidence>
<proteinExistence type="predicted"/>
<comment type="caution">
    <text evidence="1">The sequence shown here is derived from an EMBL/GenBank/DDBJ whole genome shotgun (WGS) entry which is preliminary data.</text>
</comment>
<reference evidence="1" key="1">
    <citation type="journal article" date="2019" name="bioRxiv">
        <title>The Genome of the Zebra Mussel, Dreissena polymorpha: A Resource for Invasive Species Research.</title>
        <authorList>
            <person name="McCartney M.A."/>
            <person name="Auch B."/>
            <person name="Kono T."/>
            <person name="Mallez S."/>
            <person name="Zhang Y."/>
            <person name="Obille A."/>
            <person name="Becker A."/>
            <person name="Abrahante J.E."/>
            <person name="Garbe J."/>
            <person name="Badalamenti J.P."/>
            <person name="Herman A."/>
            <person name="Mangelson H."/>
            <person name="Liachko I."/>
            <person name="Sullivan S."/>
            <person name="Sone E.D."/>
            <person name="Koren S."/>
            <person name="Silverstein K.A.T."/>
            <person name="Beckman K.B."/>
            <person name="Gohl D.M."/>
        </authorList>
    </citation>
    <scope>NUCLEOTIDE SEQUENCE</scope>
    <source>
        <strain evidence="1">Duluth1</strain>
        <tissue evidence="1">Whole animal</tissue>
    </source>
</reference>
<keyword evidence="2" id="KW-1185">Reference proteome</keyword>
<dbReference type="EMBL" id="JAIWYP010000007">
    <property type="protein sequence ID" value="KAH3800291.1"/>
    <property type="molecule type" value="Genomic_DNA"/>
</dbReference>
<reference evidence="1" key="2">
    <citation type="submission" date="2020-11" db="EMBL/GenBank/DDBJ databases">
        <authorList>
            <person name="McCartney M.A."/>
            <person name="Auch B."/>
            <person name="Kono T."/>
            <person name="Mallez S."/>
            <person name="Becker A."/>
            <person name="Gohl D.M."/>
            <person name="Silverstein K.A.T."/>
            <person name="Koren S."/>
            <person name="Bechman K.B."/>
            <person name="Herman A."/>
            <person name="Abrahante J.E."/>
            <person name="Garbe J."/>
        </authorList>
    </citation>
    <scope>NUCLEOTIDE SEQUENCE</scope>
    <source>
        <strain evidence="1">Duluth1</strain>
        <tissue evidence="1">Whole animal</tissue>
    </source>
</reference>
<sequence length="255" mass="28160">MFTDSSSSVSSTLPVCIVLNSANPAQCADPQPVLPCINYIGLFYNSICSLTWLRSLLSTLLTLDHYVKYELMTCYITSCKEDAVRWEDTETDATLLSFKDTLTLMSNYGSVSRGLWEALHGLNIKSLSLSVGYGRFKVTYPDSMSQSLSSLTQLDTLSIELGDYSPGLWEAPHGLNIKRLSLSVRYGGFKVKYADSMSQSLSSLTHLETLSIKANYYSPGLWEALRGLNIKSLSLSIVHGGFEVKYAVTFIAHLS</sequence>
<name>A0A9D4FP00_DREPO</name>